<evidence type="ECO:0000313" key="1">
    <source>
        <dbReference type="EMBL" id="CAG7580054.1"/>
    </source>
</evidence>
<reference evidence="1" key="1">
    <citation type="submission" date="2021-06" db="EMBL/GenBank/DDBJ databases">
        <authorList>
            <person name="Gannon L."/>
            <person name="Redgwell R T."/>
            <person name="Michniewski S."/>
            <person name="Harrison D C."/>
            <person name="Millard A."/>
        </authorList>
    </citation>
    <scope>NUCLEOTIDE SEQUENCE</scope>
</reference>
<name>A0A8D9FRY9_9VIRU</name>
<sequence>MAKKKKEIPKKIYMVKSHTGRFSRPYHQLYLAKRKLVHEGDELITYNFDNSSNLAEMKREKRLSTLLDVDGDGFPSKQDNEIINLIKRLVPNLYQLDARLNRMTERKELKNFVVNTKYDLIRKIDSVEDFETLLKFHNFAYVKSNTDLFLEAKQNIKQK</sequence>
<proteinExistence type="predicted"/>
<gene>
    <name evidence="1" type="ORF">SLAVMIC_00225</name>
</gene>
<organism evidence="1">
    <name type="scientific">uncultured marine phage</name>
    <dbReference type="NCBI Taxonomy" id="707152"/>
    <lineage>
        <taxon>Viruses</taxon>
        <taxon>environmental samples</taxon>
    </lineage>
</organism>
<protein>
    <submittedName>
        <fullName evidence="1">Uncharacterized protein</fullName>
    </submittedName>
</protein>
<accession>A0A8D9FRY9</accession>
<dbReference type="EMBL" id="OU342829">
    <property type="protein sequence ID" value="CAG7580054.1"/>
    <property type="molecule type" value="Genomic_DNA"/>
</dbReference>